<name>A0AAE0T7X6_9BIVA</name>
<dbReference type="PANTHER" id="PTHR34180">
    <property type="entry name" value="PEPTIDASE C45"/>
    <property type="match status" value="1"/>
</dbReference>
<gene>
    <name evidence="2" type="ORF">CHS0354_036316</name>
</gene>
<feature type="domain" description="Peptidase C45 hydrolase" evidence="1">
    <location>
        <begin position="123"/>
        <end position="369"/>
    </location>
</feature>
<dbReference type="Gene3D" id="3.60.60.10">
    <property type="entry name" value="Penicillin V Acylase, Chain A"/>
    <property type="match status" value="1"/>
</dbReference>
<dbReference type="InterPro" id="IPR005079">
    <property type="entry name" value="Peptidase_C45_hydrolase"/>
</dbReference>
<dbReference type="Pfam" id="PF03417">
    <property type="entry name" value="AAT"/>
    <property type="match status" value="1"/>
</dbReference>
<reference evidence="2" key="2">
    <citation type="journal article" date="2021" name="Genome Biol. Evol.">
        <title>Developing a high-quality reference genome for a parasitic bivalve with doubly uniparental inheritance (Bivalvia: Unionida).</title>
        <authorList>
            <person name="Smith C.H."/>
        </authorList>
    </citation>
    <scope>NUCLEOTIDE SEQUENCE</scope>
    <source>
        <strain evidence="2">CHS0354</strain>
        <tissue evidence="2">Mantle</tissue>
    </source>
</reference>
<accession>A0AAE0T7X6</accession>
<evidence type="ECO:0000259" key="1">
    <source>
        <dbReference type="Pfam" id="PF03417"/>
    </source>
</evidence>
<keyword evidence="3" id="KW-1185">Reference proteome</keyword>
<evidence type="ECO:0000313" key="3">
    <source>
        <dbReference type="Proteomes" id="UP001195483"/>
    </source>
</evidence>
<dbReference type="PANTHER" id="PTHR34180:SF1">
    <property type="entry name" value="BETA-ALANYL-DOPAMINE_CARCININE HYDROLASE"/>
    <property type="match status" value="1"/>
</dbReference>
<dbReference type="InterPro" id="IPR047801">
    <property type="entry name" value="Peptidase_C45"/>
</dbReference>
<protein>
    <recommendedName>
        <fullName evidence="1">Peptidase C45 hydrolase domain-containing protein</fullName>
    </recommendedName>
</protein>
<proteinExistence type="predicted"/>
<dbReference type="InterPro" id="IPR047794">
    <property type="entry name" value="C45_proenzyme-like"/>
</dbReference>
<reference evidence="2" key="3">
    <citation type="submission" date="2023-05" db="EMBL/GenBank/DDBJ databases">
        <authorList>
            <person name="Smith C.H."/>
        </authorList>
    </citation>
    <scope>NUCLEOTIDE SEQUENCE</scope>
    <source>
        <strain evidence="2">CHS0354</strain>
        <tissue evidence="2">Mantle</tissue>
    </source>
</reference>
<dbReference type="NCBIfam" id="NF040521">
    <property type="entry name" value="C45_proenzyme"/>
    <property type="match status" value="1"/>
</dbReference>
<organism evidence="2 3">
    <name type="scientific">Potamilus streckersoni</name>
    <dbReference type="NCBI Taxonomy" id="2493646"/>
    <lineage>
        <taxon>Eukaryota</taxon>
        <taxon>Metazoa</taxon>
        <taxon>Spiralia</taxon>
        <taxon>Lophotrochozoa</taxon>
        <taxon>Mollusca</taxon>
        <taxon>Bivalvia</taxon>
        <taxon>Autobranchia</taxon>
        <taxon>Heteroconchia</taxon>
        <taxon>Palaeoheterodonta</taxon>
        <taxon>Unionida</taxon>
        <taxon>Unionoidea</taxon>
        <taxon>Unionidae</taxon>
        <taxon>Ambleminae</taxon>
        <taxon>Lampsilini</taxon>
        <taxon>Potamilus</taxon>
    </lineage>
</organism>
<evidence type="ECO:0000313" key="2">
    <source>
        <dbReference type="EMBL" id="KAK3605406.1"/>
    </source>
</evidence>
<reference evidence="2" key="1">
    <citation type="journal article" date="2021" name="Genome Biol. Evol.">
        <title>A High-Quality Reference Genome for a Parasitic Bivalve with Doubly Uniparental Inheritance (Bivalvia: Unionida).</title>
        <authorList>
            <person name="Smith C.H."/>
        </authorList>
    </citation>
    <scope>NUCLEOTIDE SEQUENCE</scope>
    <source>
        <strain evidence="2">CHS0354</strain>
    </source>
</reference>
<dbReference type="EMBL" id="JAEAOA010002126">
    <property type="protein sequence ID" value="KAK3605406.1"/>
    <property type="molecule type" value="Genomic_DNA"/>
</dbReference>
<dbReference type="Proteomes" id="UP001195483">
    <property type="component" value="Unassembled WGS sequence"/>
</dbReference>
<dbReference type="AlphaFoldDB" id="A0AAE0T7X6"/>
<sequence length="383" mass="43152">MAHTNNRLPVLFTSGTYYEVGHNVGTFFQKWIHKYFNSSLIPSRLLPFYNTHKGREIFAEYLKASESSFPQYVTELRGMSDGSGMPFEQLFLMNLAKETYFLDVIEAEDNPEQHIHGCSSVYVNTPDLKILALNEDVDVFSTPYFYIISAHIIDPGVQKGTVTCEEEQFTSLSCPDSLPGYGFGFNKYGLAYTINATVPMKACVGSPPAGLITRGLLSASSVDEMVRISRNEGYGASDGFNANIASLNHKEMWSLEVGPGKFESPLKLTTIHEQVDPDKPCHYFHFNSYYHLDDVEQNFNLPSSNARTKRAHEMPPPRTLKDVKAILGDTQNNIYPIYRSRQPPDTAVTLCTVMYDVLKKTAEVYFDNPWNDNAPLVKLPLTF</sequence>
<comment type="caution">
    <text evidence="2">The sequence shown here is derived from an EMBL/GenBank/DDBJ whole genome shotgun (WGS) entry which is preliminary data.</text>
</comment>